<evidence type="ECO:0000313" key="1">
    <source>
        <dbReference type="EMBL" id="VEG51394.1"/>
    </source>
</evidence>
<proteinExistence type="predicted"/>
<dbReference type="AlphaFoldDB" id="A0A448IGF5"/>
<evidence type="ECO:0000313" key="2">
    <source>
        <dbReference type="Proteomes" id="UP000279306"/>
    </source>
</evidence>
<keyword evidence="2" id="KW-1185">Reference proteome</keyword>
<dbReference type="OrthoDB" id="9909547at2"/>
<organism evidence="1 2">
    <name type="scientific">Mycolicibacterium aurum</name>
    <name type="common">Mycobacterium aurum</name>
    <dbReference type="NCBI Taxonomy" id="1791"/>
    <lineage>
        <taxon>Bacteria</taxon>
        <taxon>Bacillati</taxon>
        <taxon>Actinomycetota</taxon>
        <taxon>Actinomycetes</taxon>
        <taxon>Mycobacteriales</taxon>
        <taxon>Mycobacteriaceae</taxon>
        <taxon>Mycolicibacterium</taxon>
    </lineage>
</organism>
<protein>
    <submittedName>
        <fullName evidence="1">Uncharacterized protein</fullName>
    </submittedName>
</protein>
<name>A0A448IGF5_MYCAU</name>
<dbReference type="RefSeq" id="WP_126316482.1">
    <property type="nucleotide sequence ID" value="NZ_CVQQ01000010.1"/>
</dbReference>
<gene>
    <name evidence="1" type="ORF">NCTC10437_00502</name>
</gene>
<dbReference type="Proteomes" id="UP000279306">
    <property type="component" value="Chromosome"/>
</dbReference>
<sequence length="249" mass="26436">MPKSSQPMVRHSAPILPGHDRRLSKRLASNGFAMAILAAALPLTSPVAHALPHFPLAPACSSYSYNSPAMEVAQDNNVTVVVDKSGDFFSGKAGYTQNGSGVWTNGTAVGRISGRNITVEFTWNNGLTTRWDGYIDDDLTARGTAKNSQGAVNTWSSKAKFDCVPAATPTQQGQGEGQEDTKTTVDELTATVNADTRLYDKSNDDGDAVVIGELTVGQVVKVESACSPNAWCFLVEPKGAAWGRDLTNN</sequence>
<dbReference type="KEGG" id="mauu:NCTC10437_00502"/>
<dbReference type="EMBL" id="LR134356">
    <property type="protein sequence ID" value="VEG51394.1"/>
    <property type="molecule type" value="Genomic_DNA"/>
</dbReference>
<reference evidence="1 2" key="1">
    <citation type="submission" date="2018-12" db="EMBL/GenBank/DDBJ databases">
        <authorList>
            <consortium name="Pathogen Informatics"/>
        </authorList>
    </citation>
    <scope>NUCLEOTIDE SEQUENCE [LARGE SCALE GENOMIC DNA]</scope>
    <source>
        <strain evidence="1 2">NCTC10437</strain>
    </source>
</reference>
<accession>A0A448IGF5</accession>